<dbReference type="GeneID" id="3768451"/>
<dbReference type="KEGG" id="ath:AT2G24617"/>
<evidence type="ECO:0000313" key="2">
    <source>
        <dbReference type="EMBL" id="ABF59352.1"/>
    </source>
</evidence>
<dbReference type="Araport" id="AT2G24617"/>
<reference evidence="2" key="2">
    <citation type="submission" date="2006-04" db="EMBL/GenBank/DDBJ databases">
        <authorList>
            <person name="Underwood B.A."/>
            <person name="Xiao Y."/>
            <person name="Moskal W."/>
            <person name="Monaghan E."/>
            <person name="Wang W."/>
            <person name="Redman J."/>
            <person name="Wu H.C."/>
            <person name="Utterback T."/>
            <person name="Town C.D."/>
        </authorList>
    </citation>
    <scope>NUCLEOTIDE SEQUENCE</scope>
</reference>
<dbReference type="HOGENOM" id="CLU_2253819_0_0_1"/>
<dbReference type="TAIR" id="AT2G24617"/>
<accession>Q2V461</accession>
<gene>
    <name evidence="1 3" type="ordered locus">At2g24617</name>
</gene>
<name>Q2V461_ARATH</name>
<protein>
    <submittedName>
        <fullName evidence="3">Uncharacterized protein</fullName>
    </submittedName>
</protein>
<dbReference type="RefSeq" id="NP_001031409.1">
    <property type="nucleotide sequence ID" value="NM_001036332.1"/>
</dbReference>
<evidence type="ECO:0000313" key="1">
    <source>
        <dbReference type="Araport" id="AT2G24617"/>
    </source>
</evidence>
<dbReference type="EMBL" id="CP002685">
    <property type="protein sequence ID" value="AEC07603.1"/>
    <property type="molecule type" value="Genomic_DNA"/>
</dbReference>
<reference evidence="3 4" key="1">
    <citation type="journal article" date="1999" name="Nature">
        <title>Sequence and analysis of chromosome 2 of the plant Arabidopsis thaliana.</title>
        <authorList>
            <person name="Lin X."/>
            <person name="Kaul S."/>
            <person name="Rounsley S."/>
            <person name="Shea T.P."/>
            <person name="Benito M.I."/>
            <person name="Town C.D."/>
            <person name="Fujii C.Y."/>
            <person name="Mason T."/>
            <person name="Bowman C.L."/>
            <person name="Barnstead M."/>
            <person name="Feldblyum T.V."/>
            <person name="Buell C.R."/>
            <person name="Ketchum K.A."/>
            <person name="Lee J."/>
            <person name="Ronning C.M."/>
            <person name="Koo H.L."/>
            <person name="Moffat K.S."/>
            <person name="Cronin L.A."/>
            <person name="Shen M."/>
            <person name="Pai G."/>
            <person name="Van Aken S."/>
            <person name="Umayam L."/>
            <person name="Tallon L.J."/>
            <person name="Gill J.E."/>
            <person name="Adams M.D."/>
            <person name="Carrera A.J."/>
            <person name="Creasy T.H."/>
            <person name="Goodman H.M."/>
            <person name="Somerville C.R."/>
            <person name="Copenhaver G.P."/>
            <person name="Preuss D."/>
            <person name="Nierman W.C."/>
            <person name="White O."/>
            <person name="Eisen J.A."/>
            <person name="Salzberg S.L."/>
            <person name="Fraser C.M."/>
            <person name="Venter J.C."/>
        </authorList>
    </citation>
    <scope>NUCLEOTIDE SEQUENCE [LARGE SCALE GENOMIC DNA]</scope>
    <source>
        <strain evidence="4">cv. Columbia</strain>
    </source>
</reference>
<keyword evidence="4" id="KW-1185">Reference proteome</keyword>
<reference evidence="3" key="3">
    <citation type="submission" date="2011-02" db="EMBL/GenBank/DDBJ databases">
        <authorList>
            <consortium name="TAIR"/>
            <person name="Swarbreck D."/>
            <person name="Lamesch P."/>
            <person name="Wilks C."/>
            <person name="Huala E."/>
        </authorList>
    </citation>
    <scope>NUCLEOTIDE SEQUENCE</scope>
</reference>
<proteinExistence type="predicted"/>
<evidence type="ECO:0000313" key="4">
    <source>
        <dbReference type="Proteomes" id="UP000006548"/>
    </source>
</evidence>
<dbReference type="EMBL" id="DQ487539">
    <property type="protein sequence ID" value="ABF59352.1"/>
    <property type="molecule type" value="Genomic_DNA"/>
</dbReference>
<dbReference type="AlphaFoldDB" id="Q2V461"/>
<dbReference type="Proteomes" id="UP000006548">
    <property type="component" value="Chromosome 2"/>
</dbReference>
<reference evidence="4" key="5">
    <citation type="journal article" date="2017" name="Plant J.">
        <title>Araport11: a complete reannotation of the Arabidopsis thaliana reference genome.</title>
        <authorList>
            <person name="Cheng C.Y."/>
            <person name="Krishnakumar V."/>
            <person name="Chan A.P."/>
            <person name="Thibaud-Nissen F."/>
            <person name="Schobel S."/>
            <person name="Town C.D."/>
        </authorList>
    </citation>
    <scope>GENOME REANNOTATION</scope>
    <source>
        <strain evidence="4">cv. Columbia</strain>
    </source>
</reference>
<reference evidence="3" key="4">
    <citation type="submission" date="2016-05" db="EMBL/GenBank/DDBJ databases">
        <authorList>
            <person name="Krishnakumar V."/>
            <person name="Cheng C.-Y."/>
            <person name="Chan A.P."/>
            <person name="Schobel S."/>
            <person name="Kim M."/>
            <person name="Ferlanti E.S."/>
            <person name="Belyaeva I."/>
            <person name="Rosen B.D."/>
            <person name="Micklem G."/>
            <person name="Miller J.R."/>
            <person name="Vaughn M."/>
            <person name="Town C.D."/>
        </authorList>
    </citation>
    <scope>NUCLEOTIDE SEQUENCE</scope>
</reference>
<dbReference type="PaxDb" id="3702-AT2G24617.1"/>
<evidence type="ECO:0000313" key="3">
    <source>
        <dbReference type="EMBL" id="AEC07603.1"/>
    </source>
</evidence>
<sequence length="104" mass="12136">MAFLQPNTPVHNRLCNIWQLHCPELLKPICRAVQRCLPRTTTCPVVEIPCFLISRLKPMCKHSLVMCPCHTDHKLHIHCMNRMYHVVKHDPLVVYTFVVVLEPT</sequence>
<organism evidence="3 4">
    <name type="scientific">Arabidopsis thaliana</name>
    <name type="common">Mouse-ear cress</name>
    <dbReference type="NCBI Taxonomy" id="3702"/>
    <lineage>
        <taxon>Eukaryota</taxon>
        <taxon>Viridiplantae</taxon>
        <taxon>Streptophyta</taxon>
        <taxon>Embryophyta</taxon>
        <taxon>Tracheophyta</taxon>
        <taxon>Spermatophyta</taxon>
        <taxon>Magnoliopsida</taxon>
        <taxon>eudicotyledons</taxon>
        <taxon>Gunneridae</taxon>
        <taxon>Pentapetalae</taxon>
        <taxon>rosids</taxon>
        <taxon>malvids</taxon>
        <taxon>Brassicales</taxon>
        <taxon>Brassicaceae</taxon>
        <taxon>Camelineae</taxon>
        <taxon>Arabidopsis</taxon>
    </lineage>
</organism>